<feature type="compositionally biased region" description="Acidic residues" evidence="2">
    <location>
        <begin position="719"/>
        <end position="733"/>
    </location>
</feature>
<feature type="compositionally biased region" description="Polar residues" evidence="2">
    <location>
        <begin position="7"/>
        <end position="18"/>
    </location>
</feature>
<gene>
    <name evidence="3" type="ORF">TIFTF001_030284</name>
</gene>
<feature type="coiled-coil region" evidence="1">
    <location>
        <begin position="584"/>
        <end position="660"/>
    </location>
</feature>
<reference evidence="3" key="1">
    <citation type="submission" date="2023-07" db="EMBL/GenBank/DDBJ databases">
        <title>draft genome sequence of fig (Ficus carica).</title>
        <authorList>
            <person name="Takahashi T."/>
            <person name="Nishimura K."/>
        </authorList>
    </citation>
    <scope>NUCLEOTIDE SEQUENCE</scope>
</reference>
<keyword evidence="4" id="KW-1185">Reference proteome</keyword>
<evidence type="ECO:0000256" key="1">
    <source>
        <dbReference type="SAM" id="Coils"/>
    </source>
</evidence>
<proteinExistence type="predicted"/>
<comment type="caution">
    <text evidence="3">The sequence shown here is derived from an EMBL/GenBank/DDBJ whole genome shotgun (WGS) entry which is preliminary data.</text>
</comment>
<feature type="region of interest" description="Disordered" evidence="2">
    <location>
        <begin position="445"/>
        <end position="526"/>
    </location>
</feature>
<protein>
    <submittedName>
        <fullName evidence="3">Uncharacterized protein</fullName>
    </submittedName>
</protein>
<feature type="region of interest" description="Disordered" evidence="2">
    <location>
        <begin position="719"/>
        <end position="779"/>
    </location>
</feature>
<keyword evidence="1" id="KW-0175">Coiled coil</keyword>
<dbReference type="EMBL" id="BTGU01000108">
    <property type="protein sequence ID" value="GMN61201.1"/>
    <property type="molecule type" value="Genomic_DNA"/>
</dbReference>
<feature type="compositionally biased region" description="Low complexity" evidence="2">
    <location>
        <begin position="50"/>
        <end position="64"/>
    </location>
</feature>
<feature type="region of interest" description="Disordered" evidence="2">
    <location>
        <begin position="323"/>
        <end position="398"/>
    </location>
</feature>
<dbReference type="AlphaFoldDB" id="A0AA88DTX6"/>
<accession>A0AA88DTX6</accession>
<feature type="region of interest" description="Disordered" evidence="2">
    <location>
        <begin position="1"/>
        <end position="158"/>
    </location>
</feature>
<sequence>MSDMSDSENVNLSKSADVTGSTASTSSTRSSSAGEATGPSGQMPDNLSGISDIPSPSDPVTPISREQTGAARLEEILRVGPSTAPERGFTEELGGAAQAPLAPVVDLTAEGGDAAERTASQASTSGRGDDTASDSSDPSGEDIHDHQRPRSRGTRVNDMKVYRRADAEMVGLAGDRPVYSADYYTSAVKLRYLAALRREFSIPNDVDLVVPGANDLPSRPPSGHIALSAEVSKGHSSRGVRTRTSSSSTCGFTQVVVGCTNSYFELPPSERIPVAFRKGYVWTRAPHTPARTLAKIDELRELSDLERSQHRLLAEGSLKQHWVGSSLTSDRPKDQPRASPSRVTIARMPEPAVHYRSRTGRPVVETTDDQSRVPRGVPEATVHGSSSGDASPGTWGPRVADEDLDLVIRELFPAQGLRIEEPMADRELRGIKRSSTEERIARLHKMARMGKGKGKEGASTTSRPASCPEARPDRPRDGRPAGRHEARSGRSREDRPEVPPPASRSGRGEPRPRDAAPLPSGPSSPESFIHRVLVSKFADQLSAEVAESSRRSDHIAAISDSTAQLIETVCILFSGSAAARAHSNRMADEAKKEVEDRAKAAEEAARSVEEKLRRAEEWAKKAEQKSEEAETLWLELDVALKKVEQELEAARAEQKRYLEVALPAALNDARAQAVQQYLQSEDFRARLVTEYKDGMRDMKAGFIATPSLVGVDWSFVPEESEETAAEGALEEGEASGAAPVPENVVVLDDPEQPVATEQPAVDQPTSPALDVSISDLFPH</sequence>
<dbReference type="Proteomes" id="UP001187192">
    <property type="component" value="Unassembled WGS sequence"/>
</dbReference>
<evidence type="ECO:0000313" key="3">
    <source>
        <dbReference type="EMBL" id="GMN61201.1"/>
    </source>
</evidence>
<name>A0AA88DTX6_FICCA</name>
<evidence type="ECO:0000256" key="2">
    <source>
        <dbReference type="SAM" id="MobiDB-lite"/>
    </source>
</evidence>
<feature type="compositionally biased region" description="Polar residues" evidence="2">
    <location>
        <begin position="39"/>
        <end position="49"/>
    </location>
</feature>
<evidence type="ECO:0000313" key="4">
    <source>
        <dbReference type="Proteomes" id="UP001187192"/>
    </source>
</evidence>
<organism evidence="3 4">
    <name type="scientific">Ficus carica</name>
    <name type="common">Common fig</name>
    <dbReference type="NCBI Taxonomy" id="3494"/>
    <lineage>
        <taxon>Eukaryota</taxon>
        <taxon>Viridiplantae</taxon>
        <taxon>Streptophyta</taxon>
        <taxon>Embryophyta</taxon>
        <taxon>Tracheophyta</taxon>
        <taxon>Spermatophyta</taxon>
        <taxon>Magnoliopsida</taxon>
        <taxon>eudicotyledons</taxon>
        <taxon>Gunneridae</taxon>
        <taxon>Pentapetalae</taxon>
        <taxon>rosids</taxon>
        <taxon>fabids</taxon>
        <taxon>Rosales</taxon>
        <taxon>Moraceae</taxon>
        <taxon>Ficeae</taxon>
        <taxon>Ficus</taxon>
    </lineage>
</organism>
<feature type="compositionally biased region" description="Low complexity" evidence="2">
    <location>
        <begin position="19"/>
        <end position="38"/>
    </location>
</feature>
<feature type="compositionally biased region" description="Basic and acidic residues" evidence="2">
    <location>
        <begin position="470"/>
        <end position="497"/>
    </location>
</feature>